<name>A0A6L2LJP7_TANCI</name>
<dbReference type="EMBL" id="BKCJ010004479">
    <property type="protein sequence ID" value="GEU61289.1"/>
    <property type="molecule type" value="Genomic_DNA"/>
</dbReference>
<evidence type="ECO:0000313" key="1">
    <source>
        <dbReference type="EMBL" id="GEU61289.1"/>
    </source>
</evidence>
<organism evidence="1">
    <name type="scientific">Tanacetum cinerariifolium</name>
    <name type="common">Dalmatian daisy</name>
    <name type="synonym">Chrysanthemum cinerariifolium</name>
    <dbReference type="NCBI Taxonomy" id="118510"/>
    <lineage>
        <taxon>Eukaryota</taxon>
        <taxon>Viridiplantae</taxon>
        <taxon>Streptophyta</taxon>
        <taxon>Embryophyta</taxon>
        <taxon>Tracheophyta</taxon>
        <taxon>Spermatophyta</taxon>
        <taxon>Magnoliopsida</taxon>
        <taxon>eudicotyledons</taxon>
        <taxon>Gunneridae</taxon>
        <taxon>Pentapetalae</taxon>
        <taxon>asterids</taxon>
        <taxon>campanulids</taxon>
        <taxon>Asterales</taxon>
        <taxon>Asteraceae</taxon>
        <taxon>Asteroideae</taxon>
        <taxon>Anthemideae</taxon>
        <taxon>Anthemidinae</taxon>
        <taxon>Tanacetum</taxon>
    </lineage>
</organism>
<accession>A0A6L2LJP7</accession>
<comment type="caution">
    <text evidence="1">The sequence shown here is derived from an EMBL/GenBank/DDBJ whole genome shotgun (WGS) entry which is preliminary data.</text>
</comment>
<reference evidence="1" key="1">
    <citation type="journal article" date="2019" name="Sci. Rep.">
        <title>Draft genome of Tanacetum cinerariifolium, the natural source of mosquito coil.</title>
        <authorList>
            <person name="Yamashiro T."/>
            <person name="Shiraishi A."/>
            <person name="Satake H."/>
            <person name="Nakayama K."/>
        </authorList>
    </citation>
    <scope>NUCLEOTIDE SEQUENCE</scope>
</reference>
<gene>
    <name evidence="1" type="ORF">Tci_033267</name>
</gene>
<sequence length="630" mass="70004">MDLFAFICHSDPTKVWIGERELAKREVGLLKMTKCCTVPLSPPATTAPEESGDSIKKKVVGDASGFTYPPKKFRDDHQSLLPNTGGKSLAALWGMVSNGSAIPSGATEPLIAASVAPISKAGPLDFVFGPNLRICPPYVRYVVSSDASRYLGSYSETNSFVRSPAVDAPVVTVNVTTIVDADVGVGSKAKDVSKYFKNIRDFTSAGGVNADAANISRLKKTSTSSNSSYASQSLDTKTMHRVYIPRWKVTNDSTLDDLYVCRDLADHLAPPVLFAQLRAMDYDQLYYEFNPTIRNKNCGCGQEYRAEGFEGGEFALEGEISALSERVTTLESVTTSKEAELAFLSSQKTSLEYAFKLFRKRIEALQDEQVKDLGDNIAELDAQLSKMAIHLNEEFYHRFLTTISRRRWFLSHGIKAGINHGKFRRDLSVVEAYDPFAKKKYVDGYWYCYFSLLSELKSNKDSIIVDLMDSLRLEGALAEIPRAEDMFRKEAKEKRLSLTDVMTSFIEHLSSKSLTIEANTSAAPLLIPLLCGIIFTWGHALLRVRLTDLCNIQVALPMPFSLLCLAWERCLHFMRIKFLKVADVPCSWKGISVAVSKYAHFLSDFVTSYCPSHLGPSLPPSFARLASLFR</sequence>
<protein>
    <submittedName>
        <fullName evidence="1">Uncharacterized protein</fullName>
    </submittedName>
</protein>
<proteinExistence type="predicted"/>
<dbReference type="AlphaFoldDB" id="A0A6L2LJP7"/>